<evidence type="ECO:0000259" key="2">
    <source>
        <dbReference type="Pfam" id="PF02481"/>
    </source>
</evidence>
<accession>A0A388TH64</accession>
<dbReference type="Proteomes" id="UP000275925">
    <property type="component" value="Unassembled WGS sequence"/>
</dbReference>
<evidence type="ECO:0000256" key="1">
    <source>
        <dbReference type="ARBA" id="ARBA00006525"/>
    </source>
</evidence>
<dbReference type="GO" id="GO:0009294">
    <property type="term" value="P:DNA-mediated transformation"/>
    <property type="evidence" value="ECO:0007669"/>
    <property type="project" value="InterPro"/>
</dbReference>
<sequence>MSPLLGFSFFPDITLARLQFLLRKHAAVQAWQSFTAQDLRQLQLTPRRITDILQARDTLDLERFQAKLRRLGITVIDYFAPEYPCLLKEIFDPPILLFKKGALDIRDCAGIAVVGTRQPSIYGERSARQIVQALRGTIVSGLAKGIDAIAQQAALEQGLPTIAVLGTSVDKCYPAENRKLYNRLAHEGALISEYPDDDYAQWRFPRRNRIITGLSRAVIVVEGLPTSGALISGKIALEQNRDVYALPGQIDNPLAAGPNWLIAQGARPIHDLAQLRADLCGGQMPLFAQPTYTPSGDEAKICERIPPGGAVSMDTLLEDFDLSFLSKILLQMEIKGLISILPGKQIVRI</sequence>
<dbReference type="Pfam" id="PF02481">
    <property type="entry name" value="DNA_processg_A"/>
    <property type="match status" value="1"/>
</dbReference>
<reference evidence="3 4" key="1">
    <citation type="journal article" date="2019" name="ISME J.">
        <title>Genome analyses of uncultured TG2/ZB3 bacteria in 'Margulisbacteria' specifically attached to ectosymbiotic spirochetes of protists in the termite gut.</title>
        <authorList>
            <person name="Utami Y.D."/>
            <person name="Kuwahara H."/>
            <person name="Igai K."/>
            <person name="Murakami T."/>
            <person name="Sugaya K."/>
            <person name="Morikawa T."/>
            <person name="Nagura Y."/>
            <person name="Yuki M."/>
            <person name="Deevong P."/>
            <person name="Inoue T."/>
            <person name="Kihara K."/>
            <person name="Lo N."/>
            <person name="Yamada A."/>
            <person name="Ohkuma M."/>
            <person name="Hongoh Y."/>
        </authorList>
    </citation>
    <scope>NUCLEOTIDE SEQUENCE [LARGE SCALE GENOMIC DNA]</scope>
    <source>
        <strain evidence="3">NkOx7-02</strain>
    </source>
</reference>
<dbReference type="AlphaFoldDB" id="A0A388TH64"/>
<comment type="caution">
    <text evidence="3">The sequence shown here is derived from an EMBL/GenBank/DDBJ whole genome shotgun (WGS) entry which is preliminary data.</text>
</comment>
<proteinExistence type="inferred from homology"/>
<dbReference type="PANTHER" id="PTHR43022:SF1">
    <property type="entry name" value="PROTEIN SMF"/>
    <property type="match status" value="1"/>
</dbReference>
<dbReference type="NCBIfam" id="TIGR00732">
    <property type="entry name" value="dprA"/>
    <property type="match status" value="1"/>
</dbReference>
<name>A0A388TH64_9BACT</name>
<gene>
    <name evidence="3" type="primary">dprA</name>
    <name evidence="3" type="ORF">NO2_1018</name>
</gene>
<comment type="similarity">
    <text evidence="1">Belongs to the DprA/Smf family.</text>
</comment>
<protein>
    <submittedName>
        <fullName evidence="3">DNA protecting protein DprA</fullName>
    </submittedName>
</protein>
<dbReference type="PANTHER" id="PTHR43022">
    <property type="entry name" value="PROTEIN SMF"/>
    <property type="match status" value="1"/>
</dbReference>
<keyword evidence="4" id="KW-1185">Reference proteome</keyword>
<dbReference type="Gene3D" id="3.40.50.450">
    <property type="match status" value="1"/>
</dbReference>
<evidence type="ECO:0000313" key="4">
    <source>
        <dbReference type="Proteomes" id="UP000275925"/>
    </source>
</evidence>
<dbReference type="InterPro" id="IPR057666">
    <property type="entry name" value="DrpA_SLOG"/>
</dbReference>
<evidence type="ECO:0000313" key="3">
    <source>
        <dbReference type="EMBL" id="GBR76479.1"/>
    </source>
</evidence>
<organism evidence="3 4">
    <name type="scientific">Candidatus Termititenax persephonae</name>
    <dbReference type="NCBI Taxonomy" id="2218525"/>
    <lineage>
        <taxon>Bacteria</taxon>
        <taxon>Bacillati</taxon>
        <taxon>Candidatus Margulisiibacteriota</taxon>
        <taxon>Candidatus Termititenacia</taxon>
        <taxon>Candidatus Termititenacales</taxon>
        <taxon>Candidatus Termititenacaceae</taxon>
        <taxon>Candidatus Termititenax</taxon>
    </lineage>
</organism>
<dbReference type="SUPFAM" id="SSF102405">
    <property type="entry name" value="MCP/YpsA-like"/>
    <property type="match status" value="1"/>
</dbReference>
<dbReference type="EMBL" id="BGZO01000029">
    <property type="protein sequence ID" value="GBR76479.1"/>
    <property type="molecule type" value="Genomic_DNA"/>
</dbReference>
<feature type="domain" description="Smf/DprA SLOG" evidence="2">
    <location>
        <begin position="75"/>
        <end position="275"/>
    </location>
</feature>
<dbReference type="InterPro" id="IPR003488">
    <property type="entry name" value="DprA"/>
</dbReference>